<dbReference type="GO" id="GO:0046872">
    <property type="term" value="F:metal ion binding"/>
    <property type="evidence" value="ECO:0007669"/>
    <property type="project" value="UniProtKB-KW"/>
</dbReference>
<evidence type="ECO:0000256" key="10">
    <source>
        <dbReference type="ARBA" id="ARBA00048496"/>
    </source>
</evidence>
<dbReference type="EMBL" id="CBTJ020000001">
    <property type="protein sequence ID" value="CDI00858.1"/>
    <property type="molecule type" value="Genomic_DNA"/>
</dbReference>
<protein>
    <recommendedName>
        <fullName evidence="5">Kynurenine formamidase</fullName>
        <ecNumber evidence="4">3.5.1.9</ecNumber>
    </recommendedName>
</protein>
<comment type="pathway">
    <text evidence="11">Amino-acid degradation; L-tryptophan degradation via kynurenine pathway; L-kynurenine from L-tryptophan: step 2/2.</text>
</comment>
<evidence type="ECO:0000256" key="6">
    <source>
        <dbReference type="ARBA" id="ARBA00022723"/>
    </source>
</evidence>
<dbReference type="FunFam" id="3.50.30.50:FF:000001">
    <property type="entry name" value="Kynurenine formamidase"/>
    <property type="match status" value="1"/>
</dbReference>
<comment type="subunit">
    <text evidence="3">Homodimer.</text>
</comment>
<evidence type="ECO:0000256" key="1">
    <source>
        <dbReference type="ARBA" id="ARBA00001947"/>
    </source>
</evidence>
<dbReference type="Pfam" id="PF04199">
    <property type="entry name" value="Cyclase"/>
    <property type="match status" value="1"/>
</dbReference>
<sequence>MANYLDVSLTISPDLPQWPGSPPIELKRRRDMAQGDKANDSVLMCGVHTGTHVDAPVHFLAHGADVTHLPLEILIGPAVVAALPDVDAITADTLEGLNLPSDTQRLLLRTRNSESWRRGERAFQPDFVALTADAARWVVHRGIRLIGVDYLSVQRFHDHHETHIVLLEAEVVIVEGLNLAQATPGNYEFICLPLKLAGADGAPARAVLRSLSE</sequence>
<comment type="cofactor">
    <cofactor evidence="1">
        <name>Zn(2+)</name>
        <dbReference type="ChEBI" id="CHEBI:29105"/>
    </cofactor>
</comment>
<evidence type="ECO:0000256" key="3">
    <source>
        <dbReference type="ARBA" id="ARBA00011738"/>
    </source>
</evidence>
<dbReference type="OrthoDB" id="7067800at2"/>
<evidence type="ECO:0000256" key="9">
    <source>
        <dbReference type="ARBA" id="ARBA00023079"/>
    </source>
</evidence>
<dbReference type="Gene3D" id="3.50.30.50">
    <property type="entry name" value="Putative cyclase"/>
    <property type="match status" value="1"/>
</dbReference>
<dbReference type="AlphaFoldDB" id="W6MAR2"/>
<evidence type="ECO:0000256" key="4">
    <source>
        <dbReference type="ARBA" id="ARBA00012930"/>
    </source>
</evidence>
<reference evidence="12" key="1">
    <citation type="submission" date="2013-07" db="EMBL/GenBank/DDBJ databases">
        <authorList>
            <person name="McIlroy S."/>
        </authorList>
    </citation>
    <scope>NUCLEOTIDE SEQUENCE [LARGE SCALE GENOMIC DNA]</scope>
    <source>
        <strain evidence="12">Run_A_D11</strain>
    </source>
</reference>
<dbReference type="RefSeq" id="WP_048669920.1">
    <property type="nucleotide sequence ID" value="NZ_CBTJ020000001.1"/>
</dbReference>
<keyword evidence="7" id="KW-0378">Hydrolase</keyword>
<evidence type="ECO:0000256" key="11">
    <source>
        <dbReference type="ARBA" id="ARBA00060547"/>
    </source>
</evidence>
<keyword evidence="9" id="KW-0823">Tryptophan catabolism</keyword>
<proteinExistence type="predicted"/>
<comment type="caution">
    <text evidence="12">The sequence shown here is derived from an EMBL/GenBank/DDBJ whole genome shotgun (WGS) entry which is preliminary data.</text>
</comment>
<keyword evidence="8" id="KW-0862">Zinc</keyword>
<dbReference type="GO" id="GO:0019441">
    <property type="term" value="P:L-tryptophan catabolic process to kynurenine"/>
    <property type="evidence" value="ECO:0007669"/>
    <property type="project" value="InterPro"/>
</dbReference>
<dbReference type="SUPFAM" id="SSF102198">
    <property type="entry name" value="Putative cyclase"/>
    <property type="match status" value="1"/>
</dbReference>
<dbReference type="GO" id="GO:0004061">
    <property type="term" value="F:arylformamidase activity"/>
    <property type="evidence" value="ECO:0007669"/>
    <property type="project" value="UniProtKB-EC"/>
</dbReference>
<evidence type="ECO:0000256" key="7">
    <source>
        <dbReference type="ARBA" id="ARBA00022801"/>
    </source>
</evidence>
<evidence type="ECO:0000313" key="12">
    <source>
        <dbReference type="EMBL" id="CDI00858.1"/>
    </source>
</evidence>
<keyword evidence="13" id="KW-1185">Reference proteome</keyword>
<name>W6MAR2_9GAMM</name>
<dbReference type="InterPro" id="IPR037175">
    <property type="entry name" value="KFase_sf"/>
</dbReference>
<dbReference type="PANTHER" id="PTHR31118:SF32">
    <property type="entry name" value="KYNURENINE FORMAMIDASE"/>
    <property type="match status" value="1"/>
</dbReference>
<dbReference type="EC" id="3.5.1.9" evidence="4"/>
<dbReference type="PANTHER" id="PTHR31118">
    <property type="entry name" value="CYCLASE-LIKE PROTEIN 2"/>
    <property type="match status" value="1"/>
</dbReference>
<keyword evidence="6" id="KW-0479">Metal-binding</keyword>
<reference evidence="12" key="2">
    <citation type="submission" date="2014-03" db="EMBL/GenBank/DDBJ databases">
        <title>Candidatus Competibacter-lineage genomes retrieved from metagenomes reveal functional metabolic diversity.</title>
        <authorList>
            <person name="McIlroy S.J."/>
            <person name="Albertsen M."/>
            <person name="Andresen E.K."/>
            <person name="Saunders A.M."/>
            <person name="Kristiansen R."/>
            <person name="Stokholm-Bjerregaard M."/>
            <person name="Nielsen K.L."/>
            <person name="Nielsen P.H."/>
        </authorList>
    </citation>
    <scope>NUCLEOTIDE SEQUENCE</scope>
    <source>
        <strain evidence="12">Run_A_D11</strain>
    </source>
</reference>
<evidence type="ECO:0000256" key="5">
    <source>
        <dbReference type="ARBA" id="ARBA00014889"/>
    </source>
</evidence>
<dbReference type="Proteomes" id="UP000035760">
    <property type="component" value="Unassembled WGS sequence"/>
</dbReference>
<evidence type="ECO:0000256" key="2">
    <source>
        <dbReference type="ARBA" id="ARBA00002204"/>
    </source>
</evidence>
<evidence type="ECO:0000256" key="8">
    <source>
        <dbReference type="ARBA" id="ARBA00022833"/>
    </source>
</evidence>
<dbReference type="InterPro" id="IPR007325">
    <property type="entry name" value="KFase/CYL"/>
</dbReference>
<evidence type="ECO:0000313" key="13">
    <source>
        <dbReference type="Proteomes" id="UP000035760"/>
    </source>
</evidence>
<organism evidence="12 13">
    <name type="scientific">Candidatus Competibacter denitrificans Run_A_D11</name>
    <dbReference type="NCBI Taxonomy" id="1400863"/>
    <lineage>
        <taxon>Bacteria</taxon>
        <taxon>Pseudomonadati</taxon>
        <taxon>Pseudomonadota</taxon>
        <taxon>Gammaproteobacteria</taxon>
        <taxon>Candidatus Competibacteraceae</taxon>
        <taxon>Candidatus Competibacter</taxon>
    </lineage>
</organism>
<dbReference type="STRING" id="1400863.BN873_10114"/>
<comment type="catalytic activity">
    <reaction evidence="10">
        <text>N-formyl-L-kynurenine + H2O = L-kynurenine + formate + H(+)</text>
        <dbReference type="Rhea" id="RHEA:13009"/>
        <dbReference type="ChEBI" id="CHEBI:15377"/>
        <dbReference type="ChEBI" id="CHEBI:15378"/>
        <dbReference type="ChEBI" id="CHEBI:15740"/>
        <dbReference type="ChEBI" id="CHEBI:57959"/>
        <dbReference type="ChEBI" id="CHEBI:58629"/>
        <dbReference type="EC" id="3.5.1.9"/>
    </reaction>
</comment>
<gene>
    <name evidence="12" type="ORF">BN873_10114</name>
</gene>
<comment type="function">
    <text evidence="2">Catalyzes the hydrolysis of N-formyl-L-kynurenine to L-kynurenine, the second step in the kynurenine pathway of tryptophan degradation.</text>
</comment>
<accession>W6MAR2</accession>